<protein>
    <recommendedName>
        <fullName evidence="3">VWFA domain-containing protein</fullName>
    </recommendedName>
</protein>
<proteinExistence type="predicted"/>
<accession>A0A0F9LK45</accession>
<feature type="non-terminal residue" evidence="2">
    <location>
        <position position="554"/>
    </location>
</feature>
<name>A0A0F9LK45_9ZZZZ</name>
<dbReference type="SUPFAM" id="SSF53300">
    <property type="entry name" value="vWA-like"/>
    <property type="match status" value="1"/>
</dbReference>
<dbReference type="InterPro" id="IPR036465">
    <property type="entry name" value="vWFA_dom_sf"/>
</dbReference>
<reference evidence="2" key="1">
    <citation type="journal article" date="2015" name="Nature">
        <title>Complex archaea that bridge the gap between prokaryotes and eukaryotes.</title>
        <authorList>
            <person name="Spang A."/>
            <person name="Saw J.H."/>
            <person name="Jorgensen S.L."/>
            <person name="Zaremba-Niedzwiedzka K."/>
            <person name="Martijn J."/>
            <person name="Lind A.E."/>
            <person name="van Eijk R."/>
            <person name="Schleper C."/>
            <person name="Guy L."/>
            <person name="Ettema T.J."/>
        </authorList>
    </citation>
    <scope>NUCLEOTIDE SEQUENCE</scope>
</reference>
<organism evidence="2">
    <name type="scientific">marine sediment metagenome</name>
    <dbReference type="NCBI Taxonomy" id="412755"/>
    <lineage>
        <taxon>unclassified sequences</taxon>
        <taxon>metagenomes</taxon>
        <taxon>ecological metagenomes</taxon>
    </lineage>
</organism>
<evidence type="ECO:0008006" key="3">
    <source>
        <dbReference type="Google" id="ProtNLM"/>
    </source>
</evidence>
<dbReference type="InterPro" id="IPR009265">
    <property type="entry name" value="AcMNPV_Orf29"/>
</dbReference>
<dbReference type="Pfam" id="PF06034">
    <property type="entry name" value="DUF919"/>
    <property type="match status" value="1"/>
</dbReference>
<sequence>MSKKARSDNWRINKSGVMAIEGAAILRSLQKVAGAAGLPKDYKVTFASKRHMSGINFDKKEIIIGAGRIFNEAPLPANLFDVLVGLTLHEVGHKVLETNTVEKDINTGSIGWIAERKKLLHHFVNIGEDIAIESRVRANPNISEYDEALHNWGVENMREADVTKLLEVWIEYALGHKSVAIMNIPESMTSAMHQLVALTSWLRSTIRNPRDRAMAYLKYWVEVESVVMNPPEPEPPEPCKDSEPSNETESGESESEPEEKKPEAESEPEPEPNTDGDEEMDVENPDADDESEETDSNTSGEEGATETEDVELDRPLAQTAGDEMDEDLVDQINEAVVSETEDITDEVREAFTGQAMDDLHSVIRSRETRTPKIKPNMYLRKRLERIMTIKKRLQARTMHGEQYGRIDKRHLHRVATDERIFSLRYKFPDGFPKTRILLDLSGSMSGRQSDEVLEAAGSLQTLVDAEVWCYYNQGFTSCLVRVDDGKLIHTFESRGNTPSGVALVGVALGMKKGGVIIHLTDGGHNCGQSPWNATWILKKNGIDVVHIIWGGKMA</sequence>
<feature type="compositionally biased region" description="Acidic residues" evidence="1">
    <location>
        <begin position="265"/>
        <end position="295"/>
    </location>
</feature>
<dbReference type="EMBL" id="LAZR01012249">
    <property type="protein sequence ID" value="KKM27830.1"/>
    <property type="molecule type" value="Genomic_DNA"/>
</dbReference>
<comment type="caution">
    <text evidence="2">The sequence shown here is derived from an EMBL/GenBank/DDBJ whole genome shotgun (WGS) entry which is preliminary data.</text>
</comment>
<feature type="region of interest" description="Disordered" evidence="1">
    <location>
        <begin position="229"/>
        <end position="312"/>
    </location>
</feature>
<gene>
    <name evidence="2" type="ORF">LCGC14_1570740</name>
</gene>
<feature type="compositionally biased region" description="Acidic residues" evidence="1">
    <location>
        <begin position="244"/>
        <end position="257"/>
    </location>
</feature>
<dbReference type="AlphaFoldDB" id="A0A0F9LK45"/>
<evidence type="ECO:0000313" key="2">
    <source>
        <dbReference type="EMBL" id="KKM27830.1"/>
    </source>
</evidence>
<evidence type="ECO:0000256" key="1">
    <source>
        <dbReference type="SAM" id="MobiDB-lite"/>
    </source>
</evidence>